<dbReference type="GO" id="GO:0016765">
    <property type="term" value="F:transferase activity, transferring alkyl or aryl (other than methyl) groups"/>
    <property type="evidence" value="ECO:0007669"/>
    <property type="project" value="UniProtKB-UniRule"/>
</dbReference>
<dbReference type="InterPro" id="IPR027555">
    <property type="entry name" value="Mo5U34_MeTrfas-like"/>
</dbReference>
<evidence type="ECO:0000313" key="4">
    <source>
        <dbReference type="EMBL" id="RUO77081.1"/>
    </source>
</evidence>
<gene>
    <name evidence="3 4" type="primary">cmoB</name>
    <name evidence="4" type="ORF">CWI81_00830</name>
</gene>
<dbReference type="Proteomes" id="UP000287908">
    <property type="component" value="Unassembled WGS sequence"/>
</dbReference>
<dbReference type="SUPFAM" id="SSF53335">
    <property type="entry name" value="S-adenosyl-L-methionine-dependent methyltransferases"/>
    <property type="match status" value="1"/>
</dbReference>
<sequence>MDWFEQSLVRLVKSPHKAWLETLPRQLHDFLSKPHGDFRKWQRVLKQLPDINTEQQPTASLGDTVGIGPAELASDSDRARMRGLLKQLQPWRKGPFELFGLNIDTEWRSDWKWQRVAPHLDSLSGQQVLDVGCGSGYHLWRMLEAGAEDVWGVDPGELFLTQFQAIKQYMPASIADRAHFFPVGIEAMPELKSFDTVFSMGVLYHRRSPLEFLQQLKGLLKAGGQLVLETIVVAGDETTVMMPGERYAQMRNVWFLPSAKALAVWMQRLGFKDIKVVDHNVTSLDEQRSTDWMQGESLKDFLDADDPSLTVEGYQAPIRAILTARV</sequence>
<protein>
    <recommendedName>
        <fullName evidence="3">tRNA U34 carboxymethyltransferase</fullName>
        <ecNumber evidence="3">2.5.1.-</ecNumber>
    </recommendedName>
</protein>
<feature type="binding site" evidence="3">
    <location>
        <position position="204"/>
    </location>
    <ligand>
        <name>carboxy-S-adenosyl-L-methionine</name>
        <dbReference type="ChEBI" id="CHEBI:134278"/>
    </ligand>
</feature>
<feature type="binding site" evidence="3">
    <location>
        <position position="200"/>
    </location>
    <ligand>
        <name>carboxy-S-adenosyl-L-methionine</name>
        <dbReference type="ChEBI" id="CHEBI:134278"/>
    </ligand>
</feature>
<dbReference type="InterPro" id="IPR029063">
    <property type="entry name" value="SAM-dependent_MTases_sf"/>
</dbReference>
<dbReference type="OrthoDB" id="9773188at2"/>
<comment type="catalytic activity">
    <reaction evidence="3">
        <text>carboxy-S-adenosyl-L-methionine + 5-hydroxyuridine(34) in tRNA = 5-carboxymethoxyuridine(34) in tRNA + S-adenosyl-L-homocysteine + H(+)</text>
        <dbReference type="Rhea" id="RHEA:52848"/>
        <dbReference type="Rhea" id="RHEA-COMP:13381"/>
        <dbReference type="Rhea" id="RHEA-COMP:13383"/>
        <dbReference type="ChEBI" id="CHEBI:15378"/>
        <dbReference type="ChEBI" id="CHEBI:57856"/>
        <dbReference type="ChEBI" id="CHEBI:134278"/>
        <dbReference type="ChEBI" id="CHEBI:136877"/>
        <dbReference type="ChEBI" id="CHEBI:136879"/>
    </reaction>
</comment>
<dbReference type="EMBL" id="PIQF01000001">
    <property type="protein sequence ID" value="RUO77081.1"/>
    <property type="molecule type" value="Genomic_DNA"/>
</dbReference>
<comment type="caution">
    <text evidence="4">The sequence shown here is derived from an EMBL/GenBank/DDBJ whole genome shotgun (WGS) entry which is preliminary data.</text>
</comment>
<feature type="binding site" evidence="3">
    <location>
        <position position="93"/>
    </location>
    <ligand>
        <name>carboxy-S-adenosyl-L-methionine</name>
        <dbReference type="ChEBI" id="CHEBI:134278"/>
    </ligand>
</feature>
<feature type="binding site" evidence="3">
    <location>
        <position position="112"/>
    </location>
    <ligand>
        <name>carboxy-S-adenosyl-L-methionine</name>
        <dbReference type="ChEBI" id="CHEBI:134278"/>
    </ligand>
</feature>
<comment type="caution">
    <text evidence="3">Lacks conserved residue(s) required for the propagation of feature annotation.</text>
</comment>
<dbReference type="AlphaFoldDB" id="A0A432ZGK6"/>
<evidence type="ECO:0000313" key="5">
    <source>
        <dbReference type="Proteomes" id="UP000287908"/>
    </source>
</evidence>
<dbReference type="CDD" id="cd02440">
    <property type="entry name" value="AdoMet_MTases"/>
    <property type="match status" value="1"/>
</dbReference>
<comment type="function">
    <text evidence="3">Catalyzes carboxymethyl transfer from carboxy-S-adenosyl-L-methionine (Cx-SAM) to 5-hydroxyuridine (ho5U) to form 5-carboxymethoxyuridine (cmo5U) at position 34 in tRNAs.</text>
</comment>
<evidence type="ECO:0000256" key="2">
    <source>
        <dbReference type="ARBA" id="ARBA00022694"/>
    </source>
</evidence>
<comment type="subunit">
    <text evidence="3">Homotetramer.</text>
</comment>
<feature type="binding site" evidence="3">
    <location>
        <position position="319"/>
    </location>
    <ligand>
        <name>carboxy-S-adenosyl-L-methionine</name>
        <dbReference type="ChEBI" id="CHEBI:134278"/>
    </ligand>
</feature>
<dbReference type="Gene3D" id="3.40.50.150">
    <property type="entry name" value="Vaccinia Virus protein VP39"/>
    <property type="match status" value="1"/>
</dbReference>
<dbReference type="Pfam" id="PF08003">
    <property type="entry name" value="Methyltransf_9"/>
    <property type="match status" value="1"/>
</dbReference>
<feature type="binding site" evidence="3">
    <location>
        <position position="132"/>
    </location>
    <ligand>
        <name>carboxy-S-adenosyl-L-methionine</name>
        <dbReference type="ChEBI" id="CHEBI:134278"/>
    </ligand>
</feature>
<comment type="similarity">
    <text evidence="3">Belongs to the class I-like SAM-binding methyltransferase superfamily. CmoB family.</text>
</comment>
<keyword evidence="5" id="KW-1185">Reference proteome</keyword>
<dbReference type="GO" id="GO:0002098">
    <property type="term" value="P:tRNA wobble uridine modification"/>
    <property type="evidence" value="ECO:0007669"/>
    <property type="project" value="InterPro"/>
</dbReference>
<reference evidence="4 5" key="1">
    <citation type="journal article" date="2011" name="Front. Microbiol.">
        <title>Genomic signatures of strain selection and enhancement in Bacillus atrophaeus var. globigii, a historical biowarfare simulant.</title>
        <authorList>
            <person name="Gibbons H.S."/>
            <person name="Broomall S.M."/>
            <person name="McNew L.A."/>
            <person name="Daligault H."/>
            <person name="Chapman C."/>
            <person name="Bruce D."/>
            <person name="Karavis M."/>
            <person name="Krepps M."/>
            <person name="McGregor P.A."/>
            <person name="Hong C."/>
            <person name="Park K.H."/>
            <person name="Akmal A."/>
            <person name="Feldman A."/>
            <person name="Lin J.S."/>
            <person name="Chang W.E."/>
            <person name="Higgs B.W."/>
            <person name="Demirev P."/>
            <person name="Lindquist J."/>
            <person name="Liem A."/>
            <person name="Fochler E."/>
            <person name="Read T.D."/>
            <person name="Tapia R."/>
            <person name="Johnson S."/>
            <person name="Bishop-Lilly K.A."/>
            <person name="Detter C."/>
            <person name="Han C."/>
            <person name="Sozhamannan S."/>
            <person name="Rosenzweig C.N."/>
            <person name="Skowronski E.W."/>
        </authorList>
    </citation>
    <scope>NUCLEOTIDE SEQUENCE [LARGE SCALE GENOMIC DNA]</scope>
    <source>
        <strain evidence="4 5">CL-SP19</strain>
    </source>
</reference>
<dbReference type="InterPro" id="IPR010017">
    <property type="entry name" value="CmoB"/>
</dbReference>
<keyword evidence="2 3" id="KW-0819">tRNA processing</keyword>
<keyword evidence="1 3" id="KW-0808">Transferase</keyword>
<dbReference type="HAMAP" id="MF_01590">
    <property type="entry name" value="tRNA_carboxymethyltr_CmoB"/>
    <property type="match status" value="1"/>
</dbReference>
<accession>A0A432ZGK6</accession>
<dbReference type="NCBIfam" id="NF011650">
    <property type="entry name" value="PRK15068.1"/>
    <property type="match status" value="1"/>
</dbReference>
<dbReference type="NCBIfam" id="TIGR00452">
    <property type="entry name" value="tRNA 5-methoxyuridine(34)/uridine 5-oxyacetic acid(34) synthase CmoB"/>
    <property type="match status" value="1"/>
</dbReference>
<evidence type="ECO:0000256" key="1">
    <source>
        <dbReference type="ARBA" id="ARBA00022679"/>
    </source>
</evidence>
<dbReference type="RefSeq" id="WP_126783351.1">
    <property type="nucleotide sequence ID" value="NZ_PIQF01000001.1"/>
</dbReference>
<proteinExistence type="inferred from homology"/>
<name>A0A432ZGK6_9GAMM</name>
<evidence type="ECO:0000256" key="3">
    <source>
        <dbReference type="HAMAP-Rule" id="MF_01590"/>
    </source>
</evidence>
<dbReference type="PANTHER" id="PTHR43861">
    <property type="entry name" value="TRANS-ACONITATE 2-METHYLTRANSFERASE-RELATED"/>
    <property type="match status" value="1"/>
</dbReference>
<dbReference type="EC" id="2.5.1.-" evidence="3"/>
<dbReference type="PANTHER" id="PTHR43861:SF3">
    <property type="entry name" value="PUTATIVE (AFU_ORTHOLOGUE AFUA_2G14390)-RELATED"/>
    <property type="match status" value="1"/>
</dbReference>
<feature type="binding site" evidence="3">
    <location>
        <position position="107"/>
    </location>
    <ligand>
        <name>carboxy-S-adenosyl-L-methionine</name>
        <dbReference type="ChEBI" id="CHEBI:134278"/>
    </ligand>
</feature>
<feature type="binding site" evidence="3">
    <location>
        <begin position="185"/>
        <end position="186"/>
    </location>
    <ligand>
        <name>carboxy-S-adenosyl-L-methionine</name>
        <dbReference type="ChEBI" id="CHEBI:134278"/>
    </ligand>
</feature>
<organism evidence="4 5">
    <name type="scientific">Idiomarina seosinensis</name>
    <dbReference type="NCBI Taxonomy" id="281739"/>
    <lineage>
        <taxon>Bacteria</taxon>
        <taxon>Pseudomonadati</taxon>
        <taxon>Pseudomonadota</taxon>
        <taxon>Gammaproteobacteria</taxon>
        <taxon>Alteromonadales</taxon>
        <taxon>Idiomarinaceae</taxon>
        <taxon>Idiomarina</taxon>
    </lineage>
</organism>